<dbReference type="AlphaFoldDB" id="A0A7J9SJE8"/>
<protein>
    <submittedName>
        <fullName evidence="1">Uncharacterized protein</fullName>
    </submittedName>
</protein>
<keyword evidence="2" id="KW-1185">Reference proteome</keyword>
<accession>A0A7J9SJE8</accession>
<dbReference type="EMBL" id="JACKXD010000003">
    <property type="protein sequence ID" value="MBB6646662.1"/>
    <property type="molecule type" value="Genomic_DNA"/>
</dbReference>
<sequence length="138" mass="15965">MIESLLVVVRWLRRAGLRILAPLQKNPDNAGFRLSSPETSTTTIDGDVGWGSRPPAMLRCSRCDSDVVQRHPHDDIDCPRCVAEHSHEEFTDLELQYLRCPVCGDEMEHGQRHPESIDVPEWATCHSCRYHWEFRHDF</sequence>
<name>A0A7J9SJE8_9EURY</name>
<evidence type="ECO:0000313" key="1">
    <source>
        <dbReference type="EMBL" id="MBB6646662.1"/>
    </source>
</evidence>
<proteinExistence type="predicted"/>
<organism evidence="1 2">
    <name type="scientific">Halobellus ruber</name>
    <dbReference type="NCBI Taxonomy" id="2761102"/>
    <lineage>
        <taxon>Archaea</taxon>
        <taxon>Methanobacteriati</taxon>
        <taxon>Methanobacteriota</taxon>
        <taxon>Stenosarchaea group</taxon>
        <taxon>Halobacteria</taxon>
        <taxon>Halobacteriales</taxon>
        <taxon>Haloferacaceae</taxon>
        <taxon>Halobellus</taxon>
    </lineage>
</organism>
<evidence type="ECO:0000313" key="2">
    <source>
        <dbReference type="Proteomes" id="UP000546257"/>
    </source>
</evidence>
<gene>
    <name evidence="1" type="ORF">H5V44_10260</name>
</gene>
<dbReference type="Proteomes" id="UP000546257">
    <property type="component" value="Unassembled WGS sequence"/>
</dbReference>
<reference evidence="1 2" key="1">
    <citation type="submission" date="2020-08" db="EMBL/GenBank/DDBJ databases">
        <authorList>
            <person name="Seo M.-J."/>
        </authorList>
    </citation>
    <scope>NUCLEOTIDE SEQUENCE [LARGE SCALE GENOMIC DNA]</scope>
    <source>
        <strain evidence="1 2">MBLA0160</strain>
    </source>
</reference>
<comment type="caution">
    <text evidence="1">The sequence shown here is derived from an EMBL/GenBank/DDBJ whole genome shotgun (WGS) entry which is preliminary data.</text>
</comment>